<comment type="caution">
    <text evidence="1">The sequence shown here is derived from an EMBL/GenBank/DDBJ whole genome shotgun (WGS) entry which is preliminary data.</text>
</comment>
<dbReference type="PANTHER" id="PTHR13061:SF29">
    <property type="entry name" value="GAMMA CARBONIC ANHYDRASE-LIKE 1, MITOCHONDRIAL-RELATED"/>
    <property type="match status" value="1"/>
</dbReference>
<evidence type="ECO:0000313" key="1">
    <source>
        <dbReference type="EMBL" id="MDZ8118623.1"/>
    </source>
</evidence>
<sequence>MFSIFPGMIYQFKEIKPSLPDEYYIAENATVIGDVVLKNQSSVWFGAVLRGDIEPIILGERSNIQDNSVAHTGKGAPTIIGDDVTVGHAVTLHGCTVGDNCLIGMGSILLDRCEIGDNCIIGAGSIIAQGKTIPSGSLAVGSPARVIRKLTEDDFINIRSYAERYVENMRRYRGGIIKPC</sequence>
<dbReference type="CDD" id="cd04645">
    <property type="entry name" value="LbH_gamma_CA_like"/>
    <property type="match status" value="1"/>
</dbReference>
<dbReference type="InterPro" id="IPR050484">
    <property type="entry name" value="Transf_Hexapept/Carb_Anhydrase"/>
</dbReference>
<dbReference type="EMBL" id="JARVCO010000010">
    <property type="protein sequence ID" value="MDZ8118623.1"/>
    <property type="molecule type" value="Genomic_DNA"/>
</dbReference>
<dbReference type="RefSeq" id="WP_322608421.1">
    <property type="nucleotide sequence ID" value="NZ_JARVCO010000010.1"/>
</dbReference>
<keyword evidence="2" id="KW-1185">Reference proteome</keyword>
<proteinExistence type="predicted"/>
<dbReference type="InterPro" id="IPR011004">
    <property type="entry name" value="Trimer_LpxA-like_sf"/>
</dbReference>
<reference evidence="1 2" key="1">
    <citation type="journal article" date="2024" name="Appl. Environ. Microbiol.">
        <title>Pontiella agarivorans sp. nov., a novel marine anaerobic bacterium capable of degrading macroalgal polysaccharides and fixing nitrogen.</title>
        <authorList>
            <person name="Liu N."/>
            <person name="Kivenson V."/>
            <person name="Peng X."/>
            <person name="Cui Z."/>
            <person name="Lankiewicz T.S."/>
            <person name="Gosselin K.M."/>
            <person name="English C.J."/>
            <person name="Blair E.M."/>
            <person name="O'Malley M.A."/>
            <person name="Valentine D.L."/>
        </authorList>
    </citation>
    <scope>NUCLEOTIDE SEQUENCE [LARGE SCALE GENOMIC DNA]</scope>
    <source>
        <strain evidence="1 2">NLcol2</strain>
    </source>
</reference>
<gene>
    <name evidence="1" type="ORF">P9H32_08275</name>
</gene>
<accession>A0ABU5MWQ4</accession>
<evidence type="ECO:0000313" key="2">
    <source>
        <dbReference type="Proteomes" id="UP001290861"/>
    </source>
</evidence>
<dbReference type="Gene3D" id="2.160.10.10">
    <property type="entry name" value="Hexapeptide repeat proteins"/>
    <property type="match status" value="1"/>
</dbReference>
<dbReference type="Pfam" id="PF00132">
    <property type="entry name" value="Hexapep"/>
    <property type="match status" value="1"/>
</dbReference>
<protein>
    <submittedName>
        <fullName evidence="1">Gamma carbonic anhydrase family protein</fullName>
    </submittedName>
</protein>
<organism evidence="1 2">
    <name type="scientific">Pontiella agarivorans</name>
    <dbReference type="NCBI Taxonomy" id="3038953"/>
    <lineage>
        <taxon>Bacteria</taxon>
        <taxon>Pseudomonadati</taxon>
        <taxon>Kiritimatiellota</taxon>
        <taxon>Kiritimatiellia</taxon>
        <taxon>Kiritimatiellales</taxon>
        <taxon>Pontiellaceae</taxon>
        <taxon>Pontiella</taxon>
    </lineage>
</organism>
<dbReference type="InterPro" id="IPR001451">
    <property type="entry name" value="Hexapep"/>
</dbReference>
<name>A0ABU5MWQ4_9BACT</name>
<dbReference type="InterPro" id="IPR047324">
    <property type="entry name" value="LbH_gamma_CA-like"/>
</dbReference>
<dbReference type="Proteomes" id="UP001290861">
    <property type="component" value="Unassembled WGS sequence"/>
</dbReference>
<dbReference type="SUPFAM" id="SSF51161">
    <property type="entry name" value="Trimeric LpxA-like enzymes"/>
    <property type="match status" value="1"/>
</dbReference>
<dbReference type="PANTHER" id="PTHR13061">
    <property type="entry name" value="DYNACTIN SUBUNIT P25"/>
    <property type="match status" value="1"/>
</dbReference>